<dbReference type="Proteomes" id="UP000004750">
    <property type="component" value="Unassembled WGS sequence"/>
</dbReference>
<dbReference type="HOGENOM" id="CLU_2583262_0_0_6"/>
<dbReference type="STRING" id="797473.HMPREF9080_00422"/>
<accession>G9ZCE5</accession>
<dbReference type="EMBL" id="AGCM01000022">
    <property type="protein sequence ID" value="EHM55760.1"/>
    <property type="molecule type" value="Genomic_DNA"/>
</dbReference>
<comment type="caution">
    <text evidence="1">The sequence shown here is derived from an EMBL/GenBank/DDBJ whole genome shotgun (WGS) entry which is preliminary data.</text>
</comment>
<evidence type="ECO:0000313" key="1">
    <source>
        <dbReference type="EMBL" id="EHM55760.1"/>
    </source>
</evidence>
<evidence type="ECO:0000313" key="2">
    <source>
        <dbReference type="Proteomes" id="UP000004750"/>
    </source>
</evidence>
<reference evidence="1 2" key="1">
    <citation type="submission" date="2011-08" db="EMBL/GenBank/DDBJ databases">
        <authorList>
            <person name="Weinstock G."/>
            <person name="Sodergren E."/>
            <person name="Clifton S."/>
            <person name="Fulton L."/>
            <person name="Fulton B."/>
            <person name="Courtney L."/>
            <person name="Fronick C."/>
            <person name="Harrison M."/>
            <person name="Strong C."/>
            <person name="Farmer C."/>
            <person name="Delahaunty K."/>
            <person name="Markovic C."/>
            <person name="Hall O."/>
            <person name="Minx P."/>
            <person name="Tomlinson C."/>
            <person name="Mitreva M."/>
            <person name="Hou S."/>
            <person name="Chen J."/>
            <person name="Wollam A."/>
            <person name="Pepin K.H."/>
            <person name="Johnson M."/>
            <person name="Bhonagiri V."/>
            <person name="Zhang X."/>
            <person name="Suruliraj S."/>
            <person name="Warren W."/>
            <person name="Chinwalla A."/>
            <person name="Mardis E.R."/>
            <person name="Wilson R.K."/>
        </authorList>
    </citation>
    <scope>NUCLEOTIDE SEQUENCE [LARGE SCALE GENOMIC DNA]</scope>
    <source>
        <strain evidence="1 2">F0432</strain>
    </source>
</reference>
<gene>
    <name evidence="1" type="ORF">HMPREF9080_00422</name>
</gene>
<name>G9ZCE5_9GAMM</name>
<dbReference type="AlphaFoldDB" id="G9ZCE5"/>
<organism evidence="1 2">
    <name type="scientific">Cardiobacterium valvarum F0432</name>
    <dbReference type="NCBI Taxonomy" id="797473"/>
    <lineage>
        <taxon>Bacteria</taxon>
        <taxon>Pseudomonadati</taxon>
        <taxon>Pseudomonadota</taxon>
        <taxon>Gammaproteobacteria</taxon>
        <taxon>Cardiobacteriales</taxon>
        <taxon>Cardiobacteriaceae</taxon>
        <taxon>Cardiobacterium</taxon>
    </lineage>
</organism>
<proteinExistence type="predicted"/>
<protein>
    <submittedName>
        <fullName evidence="1">Uncharacterized protein</fullName>
    </submittedName>
</protein>
<sequence>MEACVQMRFIDISLLARHDAPRFLGVRMLKSLMNLAFCGAAQIEPNKTRQDFYREYWPVVPQGHSPCIRSTERMEYGLFK</sequence>